<keyword evidence="1" id="KW-1133">Transmembrane helix</keyword>
<dbReference type="AlphaFoldDB" id="A0A921QQ97"/>
<dbReference type="EMBL" id="CM027685">
    <property type="protein sequence ID" value="KAG0525110.1"/>
    <property type="molecule type" value="Genomic_DNA"/>
</dbReference>
<keyword evidence="1" id="KW-0472">Membrane</keyword>
<reference evidence="2" key="1">
    <citation type="journal article" date="2019" name="BMC Genomics">
        <title>A new reference genome for Sorghum bicolor reveals high levels of sequence similarity between sweet and grain genotypes: implications for the genetics of sugar metabolism.</title>
        <authorList>
            <person name="Cooper E.A."/>
            <person name="Brenton Z.W."/>
            <person name="Flinn B.S."/>
            <person name="Jenkins J."/>
            <person name="Shu S."/>
            <person name="Flowers D."/>
            <person name="Luo F."/>
            <person name="Wang Y."/>
            <person name="Xia P."/>
            <person name="Barry K."/>
            <person name="Daum C."/>
            <person name="Lipzen A."/>
            <person name="Yoshinaga Y."/>
            <person name="Schmutz J."/>
            <person name="Saski C."/>
            <person name="Vermerris W."/>
            <person name="Kresovich S."/>
        </authorList>
    </citation>
    <scope>NUCLEOTIDE SEQUENCE</scope>
</reference>
<dbReference type="Proteomes" id="UP000807115">
    <property type="component" value="Chromosome 6"/>
</dbReference>
<feature type="transmembrane region" description="Helical" evidence="1">
    <location>
        <begin position="23"/>
        <end position="41"/>
    </location>
</feature>
<evidence type="ECO:0000313" key="2">
    <source>
        <dbReference type="EMBL" id="KAG0525110.1"/>
    </source>
</evidence>
<reference evidence="2" key="2">
    <citation type="submission" date="2020-10" db="EMBL/GenBank/DDBJ databases">
        <authorList>
            <person name="Cooper E.A."/>
            <person name="Brenton Z.W."/>
            <person name="Flinn B.S."/>
            <person name="Jenkins J."/>
            <person name="Shu S."/>
            <person name="Flowers D."/>
            <person name="Luo F."/>
            <person name="Wang Y."/>
            <person name="Xia P."/>
            <person name="Barry K."/>
            <person name="Daum C."/>
            <person name="Lipzen A."/>
            <person name="Yoshinaga Y."/>
            <person name="Schmutz J."/>
            <person name="Saski C."/>
            <person name="Vermerris W."/>
            <person name="Kresovich S."/>
        </authorList>
    </citation>
    <scope>NUCLEOTIDE SEQUENCE</scope>
</reference>
<protein>
    <submittedName>
        <fullName evidence="2">Uncharacterized protein</fullName>
    </submittedName>
</protein>
<gene>
    <name evidence="2" type="ORF">BDA96_06G027200</name>
</gene>
<name>A0A921QQ97_SORBI</name>
<comment type="caution">
    <text evidence="2">The sequence shown here is derived from an EMBL/GenBank/DDBJ whole genome shotgun (WGS) entry which is preliminary data.</text>
</comment>
<proteinExistence type="predicted"/>
<evidence type="ECO:0000313" key="3">
    <source>
        <dbReference type="Proteomes" id="UP000807115"/>
    </source>
</evidence>
<keyword evidence="1" id="KW-0812">Transmembrane</keyword>
<accession>A0A921QQ97</accession>
<feature type="transmembrane region" description="Helical" evidence="1">
    <location>
        <begin position="62"/>
        <end position="80"/>
    </location>
</feature>
<sequence>MACGPHLSGGVFPSLLEYSRVDVSRVLSSYFAINIVIYSVPKCIFGYQQHKPSTNQLSGMKPTMVALLILMNMMCTIGYFDHASFLGTKAQETSFLANSYSTHEESGSTKGINIGRKLAVTDRKWLPRDVCCNIMSFNSCKEQYKC</sequence>
<organism evidence="2 3">
    <name type="scientific">Sorghum bicolor</name>
    <name type="common">Sorghum</name>
    <name type="synonym">Sorghum vulgare</name>
    <dbReference type="NCBI Taxonomy" id="4558"/>
    <lineage>
        <taxon>Eukaryota</taxon>
        <taxon>Viridiplantae</taxon>
        <taxon>Streptophyta</taxon>
        <taxon>Embryophyta</taxon>
        <taxon>Tracheophyta</taxon>
        <taxon>Spermatophyta</taxon>
        <taxon>Magnoliopsida</taxon>
        <taxon>Liliopsida</taxon>
        <taxon>Poales</taxon>
        <taxon>Poaceae</taxon>
        <taxon>PACMAD clade</taxon>
        <taxon>Panicoideae</taxon>
        <taxon>Andropogonodae</taxon>
        <taxon>Andropogoneae</taxon>
        <taxon>Sorghinae</taxon>
        <taxon>Sorghum</taxon>
    </lineage>
</organism>
<evidence type="ECO:0000256" key="1">
    <source>
        <dbReference type="SAM" id="Phobius"/>
    </source>
</evidence>